<proteinExistence type="predicted"/>
<dbReference type="SUPFAM" id="SSF53335">
    <property type="entry name" value="S-adenosyl-L-methionine-dependent methyltransferases"/>
    <property type="match status" value="1"/>
</dbReference>
<keyword evidence="2" id="KW-1185">Reference proteome</keyword>
<name>A0A7Y9LG84_9ACTN</name>
<sequence length="248" mass="27704">MRYLEVLEYAHRKLNPATYLEIGVRTGTSLALARCRAIGIDPAFTIKSELHCDVSLFRTTSDAYFSQPDPLAATGGRPFELAFIDGMHLFEYALRDFINAERYSSTRGVIFFDDMMPNTVDEAARVKHTRLWTGDVYSMVEVLRRYRPDLTVVAIDVRPTGLLLVTGLDPENTVLADNFTEILAEFRRPDPQPVPIQLIDRLGAQAPERVMQSDLWDTLNGVRAGTPAHEVQAQLSERLGASLGAAYA</sequence>
<evidence type="ECO:0008006" key="3">
    <source>
        <dbReference type="Google" id="ProtNLM"/>
    </source>
</evidence>
<dbReference type="Pfam" id="PF13578">
    <property type="entry name" value="Methyltransf_24"/>
    <property type="match status" value="1"/>
</dbReference>
<dbReference type="Gene3D" id="3.40.50.150">
    <property type="entry name" value="Vaccinia Virus protein VP39"/>
    <property type="match status" value="1"/>
</dbReference>
<gene>
    <name evidence="1" type="ORF">BKA15_006927</name>
</gene>
<reference evidence="1 2" key="1">
    <citation type="submission" date="2020-07" db="EMBL/GenBank/DDBJ databases">
        <title>Sequencing the genomes of 1000 actinobacteria strains.</title>
        <authorList>
            <person name="Klenk H.-P."/>
        </authorList>
    </citation>
    <scope>NUCLEOTIDE SEQUENCE [LARGE SCALE GENOMIC DNA]</scope>
    <source>
        <strain evidence="1 2">DSM 22083</strain>
    </source>
</reference>
<protein>
    <recommendedName>
        <fullName evidence="3">Methyltransferase domain-containing protein</fullName>
    </recommendedName>
</protein>
<dbReference type="Proteomes" id="UP000569914">
    <property type="component" value="Unassembled WGS sequence"/>
</dbReference>
<organism evidence="1 2">
    <name type="scientific">Microlunatus parietis</name>
    <dbReference type="NCBI Taxonomy" id="682979"/>
    <lineage>
        <taxon>Bacteria</taxon>
        <taxon>Bacillati</taxon>
        <taxon>Actinomycetota</taxon>
        <taxon>Actinomycetes</taxon>
        <taxon>Propionibacteriales</taxon>
        <taxon>Propionibacteriaceae</taxon>
        <taxon>Microlunatus</taxon>
    </lineage>
</organism>
<accession>A0A7Y9LG84</accession>
<dbReference type="InterPro" id="IPR029063">
    <property type="entry name" value="SAM-dependent_MTases_sf"/>
</dbReference>
<dbReference type="RefSeq" id="WP_179758077.1">
    <property type="nucleotide sequence ID" value="NZ_JACCBU010000001.1"/>
</dbReference>
<comment type="caution">
    <text evidence="1">The sequence shown here is derived from an EMBL/GenBank/DDBJ whole genome shotgun (WGS) entry which is preliminary data.</text>
</comment>
<evidence type="ECO:0000313" key="2">
    <source>
        <dbReference type="Proteomes" id="UP000569914"/>
    </source>
</evidence>
<dbReference type="AlphaFoldDB" id="A0A7Y9LG84"/>
<evidence type="ECO:0000313" key="1">
    <source>
        <dbReference type="EMBL" id="NYE75598.1"/>
    </source>
</evidence>
<dbReference type="EMBL" id="JACCBU010000001">
    <property type="protein sequence ID" value="NYE75598.1"/>
    <property type="molecule type" value="Genomic_DNA"/>
</dbReference>